<evidence type="ECO:0000313" key="10">
    <source>
        <dbReference type="EMBL" id="KAK2076140.1"/>
    </source>
</evidence>
<dbReference type="GO" id="GO:0008023">
    <property type="term" value="C:transcription elongation factor complex"/>
    <property type="evidence" value="ECO:0007669"/>
    <property type="project" value="TreeGrafter"/>
</dbReference>
<evidence type="ECO:0000256" key="7">
    <source>
        <dbReference type="ARBA" id="ARBA00022694"/>
    </source>
</evidence>
<evidence type="ECO:0000256" key="6">
    <source>
        <dbReference type="ARBA" id="ARBA00022490"/>
    </source>
</evidence>
<keyword evidence="8" id="KW-0539">Nucleus</keyword>
<evidence type="ECO:0000256" key="3">
    <source>
        <dbReference type="ARBA" id="ARBA00005043"/>
    </source>
</evidence>
<keyword evidence="6" id="KW-0963">Cytoplasm</keyword>
<feature type="region of interest" description="Disordered" evidence="9">
    <location>
        <begin position="1"/>
        <end position="27"/>
    </location>
</feature>
<dbReference type="Proteomes" id="UP001255856">
    <property type="component" value="Unassembled WGS sequence"/>
</dbReference>
<dbReference type="GO" id="GO:0005737">
    <property type="term" value="C:cytoplasm"/>
    <property type="evidence" value="ECO:0007669"/>
    <property type="project" value="UniProtKB-SubCell"/>
</dbReference>
<dbReference type="InterPro" id="IPR008728">
    <property type="entry name" value="Elongator_complex_protein_4"/>
</dbReference>
<sequence length="389" mass="41104">MSSFTSFKRAGAPVAVDPRTRPGAQGQPVISSGLADLDALLGGGLALGSVTLLLEDGCSKLHETLVQYFLAEGAASSQSICLAWADWADVPALANWLPAPSAPKNDASENADKEQEGDGLRIAWQYRRYINRKESDAEADGPRRLPAEPAPAGSSRTASSRPRAWATPLDLRKFLGEQPLQGCTHRVVSTHDASLEEQLRGPCHEFLQQIAEQGAPTATARTPLEAIRPVMPRAPMPPRRPGAVGRIAVVGLGASDTTSAARALMTLRGLVRERSAAALVTAPAALLPARERARLEAAADAVLALSPLPSDAALLSAIADAPTAAALLQVRRLPLGASLLPIDTQDRPLYLVRHLRSRLSIKPIDIDPTFDPEAPKSSTAIDGLANLSF</sequence>
<reference evidence="10" key="1">
    <citation type="submission" date="2021-01" db="EMBL/GenBank/DDBJ databases">
        <authorList>
            <person name="Eckstrom K.M.E."/>
        </authorList>
    </citation>
    <scope>NUCLEOTIDE SEQUENCE</scope>
    <source>
        <strain evidence="10">UVCC 0001</strain>
    </source>
</reference>
<comment type="caution">
    <text evidence="10">The sequence shown here is derived from an EMBL/GenBank/DDBJ whole genome shotgun (WGS) entry which is preliminary data.</text>
</comment>
<keyword evidence="7" id="KW-0819">tRNA processing</keyword>
<gene>
    <name evidence="10" type="ORF">QBZ16_001072</name>
</gene>
<dbReference type="GO" id="GO:0033588">
    <property type="term" value="C:elongator holoenzyme complex"/>
    <property type="evidence" value="ECO:0007669"/>
    <property type="project" value="InterPro"/>
</dbReference>
<protein>
    <recommendedName>
        <fullName evidence="5">Elongator complex protein 4</fullName>
    </recommendedName>
</protein>
<comment type="pathway">
    <text evidence="3">tRNA modification; 5-methoxycarbonylmethyl-2-thiouridine-tRNA biosynthesis.</text>
</comment>
<dbReference type="GO" id="GO:0002098">
    <property type="term" value="P:tRNA wobble uridine modification"/>
    <property type="evidence" value="ECO:0007669"/>
    <property type="project" value="InterPro"/>
</dbReference>
<evidence type="ECO:0000256" key="9">
    <source>
        <dbReference type="SAM" id="MobiDB-lite"/>
    </source>
</evidence>
<feature type="region of interest" description="Disordered" evidence="9">
    <location>
        <begin position="135"/>
        <end position="163"/>
    </location>
</feature>
<proteinExistence type="inferred from homology"/>
<dbReference type="PANTHER" id="PTHR12896">
    <property type="entry name" value="PAX6 NEIGHBOR PROTEIN PAXNEB"/>
    <property type="match status" value="1"/>
</dbReference>
<evidence type="ECO:0000256" key="4">
    <source>
        <dbReference type="ARBA" id="ARBA00007573"/>
    </source>
</evidence>
<evidence type="ECO:0000256" key="8">
    <source>
        <dbReference type="ARBA" id="ARBA00023242"/>
    </source>
</evidence>
<evidence type="ECO:0000256" key="2">
    <source>
        <dbReference type="ARBA" id="ARBA00004496"/>
    </source>
</evidence>
<dbReference type="InterPro" id="IPR027417">
    <property type="entry name" value="P-loop_NTPase"/>
</dbReference>
<evidence type="ECO:0000256" key="5">
    <source>
        <dbReference type="ARBA" id="ARBA00020265"/>
    </source>
</evidence>
<evidence type="ECO:0000313" key="11">
    <source>
        <dbReference type="Proteomes" id="UP001255856"/>
    </source>
</evidence>
<comment type="subcellular location">
    <subcellularLocation>
        <location evidence="2">Cytoplasm</location>
    </subcellularLocation>
    <subcellularLocation>
        <location evidence="1">Nucleus</location>
    </subcellularLocation>
</comment>
<dbReference type="AlphaFoldDB" id="A0AAD9MJ79"/>
<dbReference type="Pfam" id="PF05625">
    <property type="entry name" value="PAXNEB"/>
    <property type="match status" value="1"/>
</dbReference>
<accession>A0AAD9MJ79</accession>
<organism evidence="10 11">
    <name type="scientific">Prototheca wickerhamii</name>
    <dbReference type="NCBI Taxonomy" id="3111"/>
    <lineage>
        <taxon>Eukaryota</taxon>
        <taxon>Viridiplantae</taxon>
        <taxon>Chlorophyta</taxon>
        <taxon>core chlorophytes</taxon>
        <taxon>Trebouxiophyceae</taxon>
        <taxon>Chlorellales</taxon>
        <taxon>Chlorellaceae</taxon>
        <taxon>Prototheca</taxon>
    </lineage>
</organism>
<evidence type="ECO:0000256" key="1">
    <source>
        <dbReference type="ARBA" id="ARBA00004123"/>
    </source>
</evidence>
<dbReference type="Gene3D" id="3.40.50.300">
    <property type="entry name" value="P-loop containing nucleotide triphosphate hydrolases"/>
    <property type="match status" value="1"/>
</dbReference>
<dbReference type="PANTHER" id="PTHR12896:SF1">
    <property type="entry name" value="ELONGATOR COMPLEX PROTEIN 4"/>
    <property type="match status" value="1"/>
</dbReference>
<keyword evidence="11" id="KW-1185">Reference proteome</keyword>
<comment type="similarity">
    <text evidence="4">Belongs to the ELP4 family.</text>
</comment>
<name>A0AAD9MJ79_PROWI</name>
<feature type="compositionally biased region" description="Basic and acidic residues" evidence="9">
    <location>
        <begin position="135"/>
        <end position="146"/>
    </location>
</feature>
<dbReference type="EMBL" id="JASFZW010000011">
    <property type="protein sequence ID" value="KAK2076140.1"/>
    <property type="molecule type" value="Genomic_DNA"/>
</dbReference>